<feature type="domain" description="SpoVT-AbrB" evidence="8">
    <location>
        <begin position="5"/>
        <end position="47"/>
    </location>
</feature>
<evidence type="ECO:0000256" key="4">
    <source>
        <dbReference type="ARBA" id="ARBA00023015"/>
    </source>
</evidence>
<sequence>MFIGEHSHTIDEKGRLAVPAKYRDDLKQGVVVTRGLDRCLWVYPQQQWEEIAPRLAALPVSKRDSRAFTRLMLAGAWDAGLDSQGRVTLPEYLRTYAGISKQVTVAGLYNRLEVWDEDRWHEYRVQTEAAGDQIAENMAELGI</sequence>
<accession>A0A2M6X080</accession>
<organism evidence="9 10">
    <name type="scientific">Candidatus Andersenbacteria bacterium CG10_big_fil_rev_8_21_14_0_10_54_11</name>
    <dbReference type="NCBI Taxonomy" id="1974485"/>
    <lineage>
        <taxon>Bacteria</taxon>
        <taxon>Candidatus Anderseniibacteriota</taxon>
    </lineage>
</organism>
<comment type="similarity">
    <text evidence="7">Belongs to the MraZ family.</text>
</comment>
<evidence type="ECO:0000256" key="2">
    <source>
        <dbReference type="ARBA" id="ARBA00022490"/>
    </source>
</evidence>
<comment type="caution">
    <text evidence="9">The sequence shown here is derived from an EMBL/GenBank/DDBJ whole genome shotgun (WGS) entry which is preliminary data.</text>
</comment>
<dbReference type="GO" id="GO:0000976">
    <property type="term" value="F:transcription cis-regulatory region binding"/>
    <property type="evidence" value="ECO:0007669"/>
    <property type="project" value="TreeGrafter"/>
</dbReference>
<dbReference type="GO" id="GO:0003700">
    <property type="term" value="F:DNA-binding transcription factor activity"/>
    <property type="evidence" value="ECO:0007669"/>
    <property type="project" value="UniProtKB-UniRule"/>
</dbReference>
<dbReference type="GO" id="GO:2000143">
    <property type="term" value="P:negative regulation of DNA-templated transcription initiation"/>
    <property type="evidence" value="ECO:0007669"/>
    <property type="project" value="TreeGrafter"/>
</dbReference>
<dbReference type="AlphaFoldDB" id="A0A2M6X080"/>
<dbReference type="Pfam" id="PF02381">
    <property type="entry name" value="MraZ"/>
    <property type="match status" value="2"/>
</dbReference>
<evidence type="ECO:0000256" key="7">
    <source>
        <dbReference type="HAMAP-Rule" id="MF_01008"/>
    </source>
</evidence>
<dbReference type="GO" id="GO:0051301">
    <property type="term" value="P:cell division"/>
    <property type="evidence" value="ECO:0007669"/>
    <property type="project" value="UniProtKB-KW"/>
</dbReference>
<dbReference type="InterPro" id="IPR037914">
    <property type="entry name" value="SpoVT-AbrB_sf"/>
</dbReference>
<dbReference type="CDD" id="cd16321">
    <property type="entry name" value="MraZ_C"/>
    <property type="match status" value="1"/>
</dbReference>
<keyword evidence="5 7" id="KW-0238">DNA-binding</keyword>
<gene>
    <name evidence="7" type="primary">mraZ</name>
    <name evidence="9" type="ORF">COT71_00675</name>
</gene>
<feature type="domain" description="SpoVT-AbrB" evidence="8">
    <location>
        <begin position="76"/>
        <end position="119"/>
    </location>
</feature>
<dbReference type="CDD" id="cd16320">
    <property type="entry name" value="MraZ_N"/>
    <property type="match status" value="1"/>
</dbReference>
<dbReference type="InterPro" id="IPR007159">
    <property type="entry name" value="SpoVT-AbrB_dom"/>
</dbReference>
<protein>
    <recommendedName>
        <fullName evidence="1 7">Transcriptional regulator MraZ</fullName>
    </recommendedName>
</protein>
<keyword evidence="4 7" id="KW-0805">Transcription regulation</keyword>
<dbReference type="PROSITE" id="PS51740">
    <property type="entry name" value="SPOVT_ABRB"/>
    <property type="match status" value="2"/>
</dbReference>
<dbReference type="PANTHER" id="PTHR34701:SF1">
    <property type="entry name" value="TRANSCRIPTIONAL REGULATOR MRAZ"/>
    <property type="match status" value="1"/>
</dbReference>
<dbReference type="InterPro" id="IPR020603">
    <property type="entry name" value="MraZ_dom"/>
</dbReference>
<keyword evidence="2 7" id="KW-0963">Cytoplasm</keyword>
<dbReference type="InterPro" id="IPR038619">
    <property type="entry name" value="MraZ_sf"/>
</dbReference>
<evidence type="ECO:0000256" key="3">
    <source>
        <dbReference type="ARBA" id="ARBA00022737"/>
    </source>
</evidence>
<comment type="subcellular location">
    <subcellularLocation>
        <location evidence="7">Cytoplasm</location>
        <location evidence="7">Nucleoid</location>
    </subcellularLocation>
</comment>
<proteinExistence type="inferred from homology"/>
<dbReference type="PANTHER" id="PTHR34701">
    <property type="entry name" value="TRANSCRIPTIONAL REGULATOR MRAZ"/>
    <property type="match status" value="1"/>
</dbReference>
<dbReference type="GO" id="GO:0005737">
    <property type="term" value="C:cytoplasm"/>
    <property type="evidence" value="ECO:0007669"/>
    <property type="project" value="UniProtKB-UniRule"/>
</dbReference>
<keyword evidence="3" id="KW-0677">Repeat</keyword>
<dbReference type="GO" id="GO:0009295">
    <property type="term" value="C:nucleoid"/>
    <property type="evidence" value="ECO:0007669"/>
    <property type="project" value="UniProtKB-SubCell"/>
</dbReference>
<dbReference type="InterPro" id="IPR003444">
    <property type="entry name" value="MraZ"/>
</dbReference>
<keyword evidence="6 7" id="KW-0804">Transcription</keyword>
<evidence type="ECO:0000256" key="6">
    <source>
        <dbReference type="ARBA" id="ARBA00023163"/>
    </source>
</evidence>
<dbReference type="NCBIfam" id="TIGR00242">
    <property type="entry name" value="division/cell wall cluster transcriptional repressor MraZ"/>
    <property type="match status" value="1"/>
</dbReference>
<dbReference type="EMBL" id="PEZP01000007">
    <property type="protein sequence ID" value="PIT98439.1"/>
    <property type="molecule type" value="Genomic_DNA"/>
</dbReference>
<dbReference type="SUPFAM" id="SSF89447">
    <property type="entry name" value="AbrB/MazE/MraZ-like"/>
    <property type="match status" value="1"/>
</dbReference>
<dbReference type="Proteomes" id="UP000230731">
    <property type="component" value="Unassembled WGS sequence"/>
</dbReference>
<evidence type="ECO:0000313" key="9">
    <source>
        <dbReference type="EMBL" id="PIT98439.1"/>
    </source>
</evidence>
<evidence type="ECO:0000256" key="5">
    <source>
        <dbReference type="ARBA" id="ARBA00023125"/>
    </source>
</evidence>
<reference evidence="10" key="1">
    <citation type="submission" date="2017-09" db="EMBL/GenBank/DDBJ databases">
        <title>Depth-based differentiation of microbial function through sediment-hosted aquifers and enrichment of novel symbionts in the deep terrestrial subsurface.</title>
        <authorList>
            <person name="Probst A.J."/>
            <person name="Ladd B."/>
            <person name="Jarett J.K."/>
            <person name="Geller-Mcgrath D.E."/>
            <person name="Sieber C.M.K."/>
            <person name="Emerson J.B."/>
            <person name="Anantharaman K."/>
            <person name="Thomas B.C."/>
            <person name="Malmstrom R."/>
            <person name="Stieglmeier M."/>
            <person name="Klingl A."/>
            <person name="Woyke T."/>
            <person name="Ryan C.M."/>
            <person name="Banfield J.F."/>
        </authorList>
    </citation>
    <scope>NUCLEOTIDE SEQUENCE [LARGE SCALE GENOMIC DNA]</scope>
</reference>
<keyword evidence="9" id="KW-0131">Cell cycle</keyword>
<dbReference type="Gene3D" id="3.40.1550.20">
    <property type="entry name" value="Transcriptional regulator MraZ domain"/>
    <property type="match status" value="1"/>
</dbReference>
<dbReference type="InterPro" id="IPR035642">
    <property type="entry name" value="MraZ_N"/>
</dbReference>
<evidence type="ECO:0000313" key="10">
    <source>
        <dbReference type="Proteomes" id="UP000230731"/>
    </source>
</evidence>
<evidence type="ECO:0000256" key="1">
    <source>
        <dbReference type="ARBA" id="ARBA00013860"/>
    </source>
</evidence>
<evidence type="ECO:0000259" key="8">
    <source>
        <dbReference type="PROSITE" id="PS51740"/>
    </source>
</evidence>
<comment type="subunit">
    <text evidence="7">Forms oligomers.</text>
</comment>
<dbReference type="HAMAP" id="MF_01008">
    <property type="entry name" value="MraZ"/>
    <property type="match status" value="1"/>
</dbReference>
<keyword evidence="9" id="KW-0132">Cell division</keyword>
<name>A0A2M6X080_9BACT</name>
<dbReference type="InterPro" id="IPR035644">
    <property type="entry name" value="MraZ_C"/>
</dbReference>